<evidence type="ECO:0000313" key="2">
    <source>
        <dbReference type="EMBL" id="GAH55993.1"/>
    </source>
</evidence>
<reference evidence="2" key="1">
    <citation type="journal article" date="2014" name="Front. Microbiol.">
        <title>High frequency of phylogenetically diverse reductive dehalogenase-homologous genes in deep subseafloor sedimentary metagenomes.</title>
        <authorList>
            <person name="Kawai M."/>
            <person name="Futagami T."/>
            <person name="Toyoda A."/>
            <person name="Takaki Y."/>
            <person name="Nishi S."/>
            <person name="Hori S."/>
            <person name="Arai W."/>
            <person name="Tsubouchi T."/>
            <person name="Morono Y."/>
            <person name="Uchiyama I."/>
            <person name="Ito T."/>
            <person name="Fujiyama A."/>
            <person name="Inagaki F."/>
            <person name="Takami H."/>
        </authorList>
    </citation>
    <scope>NUCLEOTIDE SEQUENCE</scope>
    <source>
        <strain evidence="2">Expedition CK06-06</strain>
    </source>
</reference>
<comment type="caution">
    <text evidence="2">The sequence shown here is derived from an EMBL/GenBank/DDBJ whole genome shotgun (WGS) entry which is preliminary data.</text>
</comment>
<organism evidence="2">
    <name type="scientific">marine sediment metagenome</name>
    <dbReference type="NCBI Taxonomy" id="412755"/>
    <lineage>
        <taxon>unclassified sequences</taxon>
        <taxon>metagenomes</taxon>
        <taxon>ecological metagenomes</taxon>
    </lineage>
</organism>
<proteinExistence type="predicted"/>
<name>X1IEN4_9ZZZZ</name>
<sequence length="84" mass="10123">MIYVKTKFRTESKEQNEISIALSKKLQTKGIGSVAYKLFEKEMRQKGIYRIIALTDIKNIKSQKFFEKNKFEKRHIKYVKELKY</sequence>
<feature type="domain" description="N-acetyltransferase" evidence="1">
    <location>
        <begin position="17"/>
        <end position="70"/>
    </location>
</feature>
<dbReference type="Pfam" id="PF00583">
    <property type="entry name" value="Acetyltransf_1"/>
    <property type="match status" value="1"/>
</dbReference>
<dbReference type="AlphaFoldDB" id="X1IEN4"/>
<gene>
    <name evidence="2" type="ORF">S03H2_34471</name>
</gene>
<dbReference type="InterPro" id="IPR016181">
    <property type="entry name" value="Acyl_CoA_acyltransferase"/>
</dbReference>
<accession>X1IEN4</accession>
<dbReference type="EMBL" id="BARU01021038">
    <property type="protein sequence ID" value="GAH55993.1"/>
    <property type="molecule type" value="Genomic_DNA"/>
</dbReference>
<dbReference type="Gene3D" id="3.40.630.30">
    <property type="match status" value="1"/>
</dbReference>
<dbReference type="SUPFAM" id="SSF55729">
    <property type="entry name" value="Acyl-CoA N-acyltransferases (Nat)"/>
    <property type="match status" value="1"/>
</dbReference>
<evidence type="ECO:0000259" key="1">
    <source>
        <dbReference type="Pfam" id="PF00583"/>
    </source>
</evidence>
<dbReference type="InterPro" id="IPR000182">
    <property type="entry name" value="GNAT_dom"/>
</dbReference>
<protein>
    <recommendedName>
        <fullName evidence="1">N-acetyltransferase domain-containing protein</fullName>
    </recommendedName>
</protein>
<dbReference type="GO" id="GO:0016747">
    <property type="term" value="F:acyltransferase activity, transferring groups other than amino-acyl groups"/>
    <property type="evidence" value="ECO:0007669"/>
    <property type="project" value="InterPro"/>
</dbReference>